<accession>A0A0A9B7Q3</accession>
<protein>
    <submittedName>
        <fullName evidence="1">Uncharacterized protein</fullName>
    </submittedName>
</protein>
<dbReference type="AlphaFoldDB" id="A0A0A9B7Q3"/>
<reference evidence="1" key="2">
    <citation type="journal article" date="2015" name="Data Brief">
        <title>Shoot transcriptome of the giant reed, Arundo donax.</title>
        <authorList>
            <person name="Barrero R.A."/>
            <person name="Guerrero F.D."/>
            <person name="Moolhuijzen P."/>
            <person name="Goolsby J.A."/>
            <person name="Tidwell J."/>
            <person name="Bellgard S.E."/>
            <person name="Bellgard M.I."/>
        </authorList>
    </citation>
    <scope>NUCLEOTIDE SEQUENCE</scope>
    <source>
        <tissue evidence="1">Shoot tissue taken approximately 20 cm above the soil surface</tissue>
    </source>
</reference>
<reference evidence="1" key="1">
    <citation type="submission" date="2014-09" db="EMBL/GenBank/DDBJ databases">
        <authorList>
            <person name="Magalhaes I.L.F."/>
            <person name="Oliveira U."/>
            <person name="Santos F.R."/>
            <person name="Vidigal T.H.D.A."/>
            <person name="Brescovit A.D."/>
            <person name="Santos A.J."/>
        </authorList>
    </citation>
    <scope>NUCLEOTIDE SEQUENCE</scope>
    <source>
        <tissue evidence="1">Shoot tissue taken approximately 20 cm above the soil surface</tissue>
    </source>
</reference>
<dbReference type="EMBL" id="GBRH01239727">
    <property type="protein sequence ID" value="JAD58168.1"/>
    <property type="molecule type" value="Transcribed_RNA"/>
</dbReference>
<evidence type="ECO:0000313" key="1">
    <source>
        <dbReference type="EMBL" id="JAD58168.1"/>
    </source>
</evidence>
<name>A0A0A9B7Q3_ARUDO</name>
<sequence length="87" mass="10483">MKQTCPHRDQYRPCNYVFETRALLLLYINYFIEAWKEFMLWRDALEDIPFNHSEGLISFFQSTMIVAPHRRGSRLCATVHQLQSCWI</sequence>
<proteinExistence type="predicted"/>
<organism evidence="1">
    <name type="scientific">Arundo donax</name>
    <name type="common">Giant reed</name>
    <name type="synonym">Donax arundinaceus</name>
    <dbReference type="NCBI Taxonomy" id="35708"/>
    <lineage>
        <taxon>Eukaryota</taxon>
        <taxon>Viridiplantae</taxon>
        <taxon>Streptophyta</taxon>
        <taxon>Embryophyta</taxon>
        <taxon>Tracheophyta</taxon>
        <taxon>Spermatophyta</taxon>
        <taxon>Magnoliopsida</taxon>
        <taxon>Liliopsida</taxon>
        <taxon>Poales</taxon>
        <taxon>Poaceae</taxon>
        <taxon>PACMAD clade</taxon>
        <taxon>Arundinoideae</taxon>
        <taxon>Arundineae</taxon>
        <taxon>Arundo</taxon>
    </lineage>
</organism>